<dbReference type="Proteomes" id="UP000799754">
    <property type="component" value="Unassembled WGS sequence"/>
</dbReference>
<evidence type="ECO:0000313" key="2">
    <source>
        <dbReference type="Proteomes" id="UP000799754"/>
    </source>
</evidence>
<name>A0ACB6SI76_9PLEO</name>
<gene>
    <name evidence="1" type="ORF">BU25DRAFT_453697</name>
</gene>
<organism evidence="1 2">
    <name type="scientific">Macroventuria anomochaeta</name>
    <dbReference type="NCBI Taxonomy" id="301207"/>
    <lineage>
        <taxon>Eukaryota</taxon>
        <taxon>Fungi</taxon>
        <taxon>Dikarya</taxon>
        <taxon>Ascomycota</taxon>
        <taxon>Pezizomycotina</taxon>
        <taxon>Dothideomycetes</taxon>
        <taxon>Pleosporomycetidae</taxon>
        <taxon>Pleosporales</taxon>
        <taxon>Pleosporineae</taxon>
        <taxon>Didymellaceae</taxon>
        <taxon>Macroventuria</taxon>
    </lineage>
</organism>
<dbReference type="EMBL" id="MU006701">
    <property type="protein sequence ID" value="KAF2633995.1"/>
    <property type="molecule type" value="Genomic_DNA"/>
</dbReference>
<protein>
    <submittedName>
        <fullName evidence="1">Uncharacterized protein</fullName>
    </submittedName>
</protein>
<proteinExistence type="predicted"/>
<accession>A0ACB6SI76</accession>
<comment type="caution">
    <text evidence="1">The sequence shown here is derived from an EMBL/GenBank/DDBJ whole genome shotgun (WGS) entry which is preliminary data.</text>
</comment>
<reference evidence="1" key="1">
    <citation type="journal article" date="2020" name="Stud. Mycol.">
        <title>101 Dothideomycetes genomes: a test case for predicting lifestyles and emergence of pathogens.</title>
        <authorList>
            <person name="Haridas S."/>
            <person name="Albert R."/>
            <person name="Binder M."/>
            <person name="Bloem J."/>
            <person name="Labutti K."/>
            <person name="Salamov A."/>
            <person name="Andreopoulos B."/>
            <person name="Baker S."/>
            <person name="Barry K."/>
            <person name="Bills G."/>
            <person name="Bluhm B."/>
            <person name="Cannon C."/>
            <person name="Castanera R."/>
            <person name="Culley D."/>
            <person name="Daum C."/>
            <person name="Ezra D."/>
            <person name="Gonzalez J."/>
            <person name="Henrissat B."/>
            <person name="Kuo A."/>
            <person name="Liang C."/>
            <person name="Lipzen A."/>
            <person name="Lutzoni F."/>
            <person name="Magnuson J."/>
            <person name="Mondo S."/>
            <person name="Nolan M."/>
            <person name="Ohm R."/>
            <person name="Pangilinan J."/>
            <person name="Park H.-J."/>
            <person name="Ramirez L."/>
            <person name="Alfaro M."/>
            <person name="Sun H."/>
            <person name="Tritt A."/>
            <person name="Yoshinaga Y."/>
            <person name="Zwiers L.-H."/>
            <person name="Turgeon B."/>
            <person name="Goodwin S."/>
            <person name="Spatafora J."/>
            <person name="Crous P."/>
            <person name="Grigoriev I."/>
        </authorList>
    </citation>
    <scope>NUCLEOTIDE SEQUENCE</scope>
    <source>
        <strain evidence="1">CBS 525.71</strain>
    </source>
</reference>
<evidence type="ECO:0000313" key="1">
    <source>
        <dbReference type="EMBL" id="KAF2633995.1"/>
    </source>
</evidence>
<sequence>MPLRPDESTVKWFKNKVTRGGIDWQFVPNSMLISLKNPNGHSSSPWNSTDDVDRFTQALAHVAEKEENVDLQDIMGSSNVAKFEKTVKKLYGRYIAQAFSSNMRVDINKDTPNITFNGQTPTSSNYSSYYASKLSSRTVRSSVSSPKPIRSRDNPQPTIPAVLTQTGSGVRIRIVQNKIPKFALQAMLGFMTTGVILTKFLLRTKELLPREPYSIVGPAILVANGNILQHDTAGK</sequence>
<keyword evidence="2" id="KW-1185">Reference proteome</keyword>